<name>A0A6J1J6Y9_CUCMA</name>
<keyword evidence="2" id="KW-0732">Signal</keyword>
<proteinExistence type="predicted"/>
<evidence type="ECO:0000313" key="3">
    <source>
        <dbReference type="Proteomes" id="UP000504608"/>
    </source>
</evidence>
<feature type="chain" id="PRO_5027102149" evidence="2">
    <location>
        <begin position="23"/>
        <end position="61"/>
    </location>
</feature>
<keyword evidence="1" id="KW-0812">Transmembrane</keyword>
<sequence length="61" mass="5843">MEMKKIACAVLFAAATVSAVVAHDEALAPAPGPSSGAAAGLPAIGSAIGASLLSVAAYYLQ</sequence>
<dbReference type="AlphaFoldDB" id="A0A6J1J6Y9"/>
<keyword evidence="1" id="KW-0472">Membrane</keyword>
<gene>
    <name evidence="4" type="primary">LOC111481924</name>
</gene>
<dbReference type="PANTHER" id="PTHR34672:SF2">
    <property type="entry name" value="ARABINOGALACTAN PROTEIN 23"/>
    <property type="match status" value="1"/>
</dbReference>
<keyword evidence="3" id="KW-1185">Reference proteome</keyword>
<dbReference type="RefSeq" id="XP_022983304.1">
    <property type="nucleotide sequence ID" value="XM_023127536.1"/>
</dbReference>
<evidence type="ECO:0000313" key="4">
    <source>
        <dbReference type="RefSeq" id="XP_022983304.1"/>
    </source>
</evidence>
<protein>
    <submittedName>
        <fullName evidence="4">Arabinogalactan peptide 23-like</fullName>
    </submittedName>
</protein>
<evidence type="ECO:0000256" key="2">
    <source>
        <dbReference type="SAM" id="SignalP"/>
    </source>
</evidence>
<feature type="transmembrane region" description="Helical" evidence="1">
    <location>
        <begin position="38"/>
        <end position="60"/>
    </location>
</feature>
<dbReference type="Proteomes" id="UP000504608">
    <property type="component" value="Unplaced"/>
</dbReference>
<dbReference type="InterPro" id="IPR044702">
    <property type="entry name" value="AGP23/40"/>
</dbReference>
<keyword evidence="1" id="KW-1133">Transmembrane helix</keyword>
<dbReference type="PANTHER" id="PTHR34672">
    <property type="entry name" value="POLLEN-SPECIFIC ARABINOGALACTA PROTEIN BAN102"/>
    <property type="match status" value="1"/>
</dbReference>
<dbReference type="GeneID" id="111481924"/>
<accession>A0A6J1J6Y9</accession>
<feature type="signal peptide" evidence="2">
    <location>
        <begin position="1"/>
        <end position="22"/>
    </location>
</feature>
<evidence type="ECO:0000256" key="1">
    <source>
        <dbReference type="SAM" id="Phobius"/>
    </source>
</evidence>
<reference evidence="4" key="1">
    <citation type="submission" date="2025-08" db="UniProtKB">
        <authorList>
            <consortium name="RefSeq"/>
        </authorList>
    </citation>
    <scope>IDENTIFICATION</scope>
    <source>
        <tissue evidence="4">Young leaves</tissue>
    </source>
</reference>
<organism evidence="3 4">
    <name type="scientific">Cucurbita maxima</name>
    <name type="common">Pumpkin</name>
    <name type="synonym">Winter squash</name>
    <dbReference type="NCBI Taxonomy" id="3661"/>
    <lineage>
        <taxon>Eukaryota</taxon>
        <taxon>Viridiplantae</taxon>
        <taxon>Streptophyta</taxon>
        <taxon>Embryophyta</taxon>
        <taxon>Tracheophyta</taxon>
        <taxon>Spermatophyta</taxon>
        <taxon>Magnoliopsida</taxon>
        <taxon>eudicotyledons</taxon>
        <taxon>Gunneridae</taxon>
        <taxon>Pentapetalae</taxon>
        <taxon>rosids</taxon>
        <taxon>fabids</taxon>
        <taxon>Cucurbitales</taxon>
        <taxon>Cucurbitaceae</taxon>
        <taxon>Cucurbiteae</taxon>
        <taxon>Cucurbita</taxon>
    </lineage>
</organism>
<dbReference type="KEGG" id="cmax:111481924"/>